<feature type="compositionally biased region" description="Basic residues" evidence="1">
    <location>
        <begin position="245"/>
        <end position="263"/>
    </location>
</feature>
<sequence>MDSKLRETENLAEDGSAKKKFNFKSFKKFFGKKKRKEVLPDMGSSGLKQSQSASDVTMPISTDLDYDSEDEIEATAGVLGSRAVSHDSIFIPEKVQETDRPVRIFSQENVSDHIRALQAKIQSNIRHGPPPFGMVAKRGEDTGTSSEDDGLPRSPPEMSLMHEAVRTRFFDHPKHLSSLSLAGTGSEEDEQISSGHSSRPLSPEEKQYTHAKSSSLQRKEGRSLSPSADFDTPAQLSTFLDSSAARHRLSVKPRNQRTSKIRRSSAVLQEETLVDLTTTEEEPEGDTEEAKSTPTQGKENSKSIEAVECGTSPSGNAHSMEVSNIKSHDSEGKQNEIVMGEEPQISLAQTEISSDKVELSNKLPSTVEHTNTYPSAGVNAKTELGLVDALLVKSNERAPCRLNTVDNALSELVLDKSMPSKTDQSPKLPLSDNEEKEMKEHMKSLANEAPPVVEEFVITKTKSDQILHSLDSLHINTLSSQSPSTVDFASFRLDKSKAIQEQPDKENNKLVGNLDKKLEKPNSDIGPQRKFSVSSAWERPRGGSFSFKGNVEGESLKNMKLSLPTSEMPSNENEKYDPRLLGSHPERKVSARKKGNLTQSEYVSTDKAAIGCISSEQSSTQAASDMSVVIEPQAGNEEKNPFFVKLRSTSMSLRYRDGVNQESNRAKRHSSEIRQEKTGQLSPSKDGCTEASNTEISSKTEMLKAKTNINELTHTRPALPKKPVLQNITVADNNTNKEALECVPQQEKKVKSPETRAEKAISERRLSIQKHTDNVCSPTSTEESAKGAESKVQPSWLSRLQKQRSLMEEQGPRENKLVNKVAESLTTDKERTEALLKPQGDLVQNKTSVAAPGLPELHGQEIKAEVKEQRQRSNTLSHPINAEKEQKPPVRRNTQSVSEEPSWMELAKKKSQAWSDMPQIIK</sequence>
<feature type="region of interest" description="Disordered" evidence="1">
    <location>
        <begin position="123"/>
        <end position="376"/>
    </location>
</feature>
<keyword evidence="4" id="KW-1185">Reference proteome</keyword>
<feature type="region of interest" description="Disordered" evidence="1">
    <location>
        <begin position="772"/>
        <end position="796"/>
    </location>
</feature>
<name>A0AAD1R4L1_PELCU</name>
<feature type="region of interest" description="Disordered" evidence="1">
    <location>
        <begin position="499"/>
        <end position="529"/>
    </location>
</feature>
<dbReference type="PANTHER" id="PTHR47743">
    <property type="entry name" value="KIAA1210 / KIAA1211 FAMILY MEMBER"/>
    <property type="match status" value="1"/>
</dbReference>
<feature type="compositionally biased region" description="Basic and acidic residues" evidence="1">
    <location>
        <begin position="163"/>
        <end position="174"/>
    </location>
</feature>
<feature type="region of interest" description="Disordered" evidence="1">
    <location>
        <begin position="417"/>
        <end position="437"/>
    </location>
</feature>
<protein>
    <recommendedName>
        <fullName evidence="2">DUF4592 domain-containing protein</fullName>
    </recommendedName>
</protein>
<feature type="compositionally biased region" description="Basic and acidic residues" evidence="1">
    <location>
        <begin position="499"/>
        <end position="522"/>
    </location>
</feature>
<proteinExistence type="predicted"/>
<feature type="region of interest" description="Disordered" evidence="1">
    <location>
        <begin position="865"/>
        <end position="922"/>
    </location>
</feature>
<feature type="compositionally biased region" description="Polar residues" evidence="1">
    <location>
        <begin position="362"/>
        <end position="374"/>
    </location>
</feature>
<feature type="compositionally biased region" description="Polar residues" evidence="1">
    <location>
        <begin position="311"/>
        <end position="325"/>
    </location>
</feature>
<evidence type="ECO:0000259" key="2">
    <source>
        <dbReference type="Pfam" id="PF15262"/>
    </source>
</evidence>
<gene>
    <name evidence="3" type="ORF">PECUL_23A050646</name>
</gene>
<evidence type="ECO:0000313" key="4">
    <source>
        <dbReference type="Proteomes" id="UP001295444"/>
    </source>
</evidence>
<evidence type="ECO:0000256" key="1">
    <source>
        <dbReference type="SAM" id="MobiDB-lite"/>
    </source>
</evidence>
<dbReference type="InterPro" id="IPR028030">
    <property type="entry name" value="DUF4592"/>
</dbReference>
<dbReference type="Pfam" id="PF15262">
    <property type="entry name" value="DUF4592"/>
    <property type="match status" value="1"/>
</dbReference>
<feature type="compositionally biased region" description="Low complexity" evidence="1">
    <location>
        <begin position="268"/>
        <end position="277"/>
    </location>
</feature>
<dbReference type="InterPro" id="IPR026713">
    <property type="entry name" value="CRACD-like"/>
</dbReference>
<feature type="domain" description="DUF4592" evidence="2">
    <location>
        <begin position="124"/>
        <end position="260"/>
    </location>
</feature>
<feature type="compositionally biased region" description="Basic and acidic residues" evidence="1">
    <location>
        <begin position="572"/>
        <end position="589"/>
    </location>
</feature>
<dbReference type="Proteomes" id="UP001295444">
    <property type="component" value="Chromosome 01"/>
</dbReference>
<dbReference type="PANTHER" id="PTHR47743:SF1">
    <property type="entry name" value="CRACD-LIKE PROTEIN"/>
    <property type="match status" value="1"/>
</dbReference>
<accession>A0AAD1R4L1</accession>
<feature type="region of interest" description="Disordered" evidence="1">
    <location>
        <begin position="657"/>
        <end position="691"/>
    </location>
</feature>
<feature type="region of interest" description="Disordered" evidence="1">
    <location>
        <begin position="563"/>
        <end position="594"/>
    </location>
</feature>
<evidence type="ECO:0000313" key="3">
    <source>
        <dbReference type="EMBL" id="CAH2223340.1"/>
    </source>
</evidence>
<feature type="compositionally biased region" description="Polar residues" evidence="1">
    <location>
        <begin position="46"/>
        <end position="55"/>
    </location>
</feature>
<dbReference type="AlphaFoldDB" id="A0AAD1R4L1"/>
<organism evidence="3 4">
    <name type="scientific">Pelobates cultripes</name>
    <name type="common">Western spadefoot toad</name>
    <dbReference type="NCBI Taxonomy" id="61616"/>
    <lineage>
        <taxon>Eukaryota</taxon>
        <taxon>Metazoa</taxon>
        <taxon>Chordata</taxon>
        <taxon>Craniata</taxon>
        <taxon>Vertebrata</taxon>
        <taxon>Euteleostomi</taxon>
        <taxon>Amphibia</taxon>
        <taxon>Batrachia</taxon>
        <taxon>Anura</taxon>
        <taxon>Pelobatoidea</taxon>
        <taxon>Pelobatidae</taxon>
        <taxon>Pelobates</taxon>
    </lineage>
</organism>
<feature type="region of interest" description="Disordered" evidence="1">
    <location>
        <begin position="40"/>
        <end position="61"/>
    </location>
</feature>
<reference evidence="3" key="1">
    <citation type="submission" date="2022-03" db="EMBL/GenBank/DDBJ databases">
        <authorList>
            <person name="Alioto T."/>
            <person name="Alioto T."/>
            <person name="Gomez Garrido J."/>
        </authorList>
    </citation>
    <scope>NUCLEOTIDE SEQUENCE</scope>
</reference>
<dbReference type="EMBL" id="OW240912">
    <property type="protein sequence ID" value="CAH2223340.1"/>
    <property type="molecule type" value="Genomic_DNA"/>
</dbReference>
<feature type="compositionally biased region" description="Acidic residues" evidence="1">
    <location>
        <begin position="278"/>
        <end position="287"/>
    </location>
</feature>